<dbReference type="RefSeq" id="WP_170193712.1">
    <property type="nucleotide sequence ID" value="NZ_JABBNB010000007.1"/>
</dbReference>
<dbReference type="SUPFAM" id="SSF102705">
    <property type="entry name" value="NIF3 (NGG1p interacting factor 3)-like"/>
    <property type="match status" value="1"/>
</dbReference>
<feature type="binding site" evidence="6">
    <location>
        <position position="116"/>
    </location>
    <ligand>
        <name>a divalent metal cation</name>
        <dbReference type="ChEBI" id="CHEBI:60240"/>
        <label>1</label>
    </ligand>
</feature>
<organism evidence="7 8">
    <name type="scientific">Gordonia asplenii</name>
    <dbReference type="NCBI Taxonomy" id="2725283"/>
    <lineage>
        <taxon>Bacteria</taxon>
        <taxon>Bacillati</taxon>
        <taxon>Actinomycetota</taxon>
        <taxon>Actinomycetes</taxon>
        <taxon>Mycobacteriales</taxon>
        <taxon>Gordoniaceae</taxon>
        <taxon>Gordonia</taxon>
    </lineage>
</organism>
<feature type="binding site" evidence="6">
    <location>
        <position position="349"/>
    </location>
    <ligand>
        <name>a divalent metal cation</name>
        <dbReference type="ChEBI" id="CHEBI:60240"/>
        <label>1</label>
    </ligand>
</feature>
<evidence type="ECO:0000256" key="5">
    <source>
        <dbReference type="PIRNR" id="PIRNR037489"/>
    </source>
</evidence>
<dbReference type="Proteomes" id="UP000550729">
    <property type="component" value="Unassembled WGS sequence"/>
</dbReference>
<evidence type="ECO:0000256" key="6">
    <source>
        <dbReference type="PIRSR" id="PIRSR602678-1"/>
    </source>
</evidence>
<name>A0A848KT73_9ACTN</name>
<dbReference type="PIRSF" id="PIRSF037489">
    <property type="entry name" value="UCP037489_NIF3_YqfO"/>
    <property type="match status" value="1"/>
</dbReference>
<dbReference type="InterPro" id="IPR002678">
    <property type="entry name" value="DUF34/NIF3"/>
</dbReference>
<feature type="binding site" evidence="6">
    <location>
        <position position="345"/>
    </location>
    <ligand>
        <name>a divalent metal cation</name>
        <dbReference type="ChEBI" id="CHEBI:60240"/>
        <label>1</label>
    </ligand>
</feature>
<dbReference type="InterPro" id="IPR036069">
    <property type="entry name" value="DUF34/NIF3_sf"/>
</dbReference>
<dbReference type="PANTHER" id="PTHR13799:SF14">
    <property type="entry name" value="GTP CYCLOHYDROLASE 1 TYPE 2 HOMOLOG"/>
    <property type="match status" value="1"/>
</dbReference>
<accession>A0A848KT73</accession>
<dbReference type="PANTHER" id="PTHR13799">
    <property type="entry name" value="NGG1 INTERACTING FACTOR 3"/>
    <property type="match status" value="1"/>
</dbReference>
<evidence type="ECO:0000256" key="1">
    <source>
        <dbReference type="ARBA" id="ARBA00006964"/>
    </source>
</evidence>
<dbReference type="Pfam" id="PF01784">
    <property type="entry name" value="DUF34_NIF3"/>
    <property type="match status" value="1"/>
</dbReference>
<dbReference type="FunFam" id="3.40.1390.30:FF:000001">
    <property type="entry name" value="GTP cyclohydrolase 1 type 2"/>
    <property type="match status" value="1"/>
</dbReference>
<evidence type="ECO:0000256" key="4">
    <source>
        <dbReference type="ARBA" id="ARBA00022723"/>
    </source>
</evidence>
<feature type="binding site" evidence="6">
    <location>
        <position position="78"/>
    </location>
    <ligand>
        <name>a divalent metal cation</name>
        <dbReference type="ChEBI" id="CHEBI:60240"/>
        <label>1</label>
    </ligand>
</feature>
<proteinExistence type="inferred from homology"/>
<dbReference type="AlphaFoldDB" id="A0A848KT73"/>
<reference evidence="7 8" key="1">
    <citation type="submission" date="2020-04" db="EMBL/GenBank/DDBJ databases">
        <title>Gordonia sp. nov. TBRC 11910.</title>
        <authorList>
            <person name="Suriyachadkun C."/>
        </authorList>
    </citation>
    <scope>NUCLEOTIDE SEQUENCE [LARGE SCALE GENOMIC DNA]</scope>
    <source>
        <strain evidence="7 8">TBRC 11910</strain>
    </source>
</reference>
<dbReference type="NCBIfam" id="TIGR00486">
    <property type="entry name" value="YbgI_SA1388"/>
    <property type="match status" value="1"/>
</dbReference>
<dbReference type="InterPro" id="IPR017221">
    <property type="entry name" value="DUF34/NIF3_bac"/>
</dbReference>
<evidence type="ECO:0000256" key="3">
    <source>
        <dbReference type="ARBA" id="ARBA00022112"/>
    </source>
</evidence>
<gene>
    <name evidence="7" type="ORF">HH308_08200</name>
</gene>
<protein>
    <recommendedName>
        <fullName evidence="3 5">GTP cyclohydrolase 1 type 2 homolog</fullName>
    </recommendedName>
</protein>
<dbReference type="GO" id="GO:0005737">
    <property type="term" value="C:cytoplasm"/>
    <property type="evidence" value="ECO:0007669"/>
    <property type="project" value="TreeGrafter"/>
</dbReference>
<dbReference type="EMBL" id="JABBNB010000007">
    <property type="protein sequence ID" value="NMO01197.1"/>
    <property type="molecule type" value="Genomic_DNA"/>
</dbReference>
<comment type="similarity">
    <text evidence="1 5">Belongs to the GTP cyclohydrolase I type 2/NIF3 family.</text>
</comment>
<dbReference type="Gene3D" id="3.30.70.120">
    <property type="match status" value="1"/>
</dbReference>
<dbReference type="Gene3D" id="3.40.1390.30">
    <property type="entry name" value="NIF3 (NGG1p interacting factor 3)-like"/>
    <property type="match status" value="1"/>
</dbReference>
<evidence type="ECO:0000313" key="7">
    <source>
        <dbReference type="EMBL" id="NMO01197.1"/>
    </source>
</evidence>
<dbReference type="GO" id="GO:0046872">
    <property type="term" value="F:metal ion binding"/>
    <property type="evidence" value="ECO:0007669"/>
    <property type="project" value="UniProtKB-UniRule"/>
</dbReference>
<feature type="binding site" evidence="6">
    <location>
        <position position="77"/>
    </location>
    <ligand>
        <name>a divalent metal cation</name>
        <dbReference type="ChEBI" id="CHEBI:60240"/>
        <label>1</label>
    </ligand>
</feature>
<sequence length="384" mass="39498">MTPTTSTAGPGGKPTVGDVVDALDRAYPPKLAESWDSVGLVCGDPADAVERVLVCIDVTDDVVRAALDAGVQMIVAHHPLLLRGVDTVAASTPKGSLIHRLIRGGCALFTAHTNADSANPGVSDALARLLGVDDLKPLQPLPTEALDKWVVMVPDVDAAAVTEAMFAAGAGALGDYRACSWSVGGVGQFEPQAGANPHIGTVGARETVVEQRVEMVAARHLRSAVRAALRAAHPYEEPAFDVFESVALPGDVGLGRVGSLPAPTTLRDFVDLVAQRLPGGGAGIRGAGQPDSTVHVVAVCGGAGDSLLGAARACGADVYVTADLRHHVVDEHLRVGGPSLIDAGHWATEFPWCAQAAEVVRAVGVRAEVFDVPTDPFTVTGSGR</sequence>
<comment type="subunit">
    <text evidence="2">Homohexamer.</text>
</comment>
<comment type="caution">
    <text evidence="7">The sequence shown here is derived from an EMBL/GenBank/DDBJ whole genome shotgun (WGS) entry which is preliminary data.</text>
</comment>
<keyword evidence="8" id="KW-1185">Reference proteome</keyword>
<keyword evidence="4 5" id="KW-0479">Metal-binding</keyword>
<dbReference type="InterPro" id="IPR015867">
    <property type="entry name" value="N-reg_PII/ATP_PRibTrfase_C"/>
</dbReference>
<evidence type="ECO:0000256" key="2">
    <source>
        <dbReference type="ARBA" id="ARBA00011643"/>
    </source>
</evidence>
<evidence type="ECO:0000313" key="8">
    <source>
        <dbReference type="Proteomes" id="UP000550729"/>
    </source>
</evidence>